<sequence>MQKRTPFRRASPQESFFLTMKEDDDEAEFCLMQDDGMLKPSERFELHEFVMAEGVQPWFEIDYREVLLELAETRQMELSSVSRRYGEITLRGGGKWDSIEKWRYHPVLGVFREYL</sequence>
<reference evidence="2 3" key="1">
    <citation type="submission" date="2019-03" db="EMBL/GenBank/DDBJ databases">
        <authorList>
            <consortium name="Pathogen Informatics"/>
        </authorList>
    </citation>
    <scope>NUCLEOTIDE SEQUENCE [LARGE SCALE GENOMIC DNA]</scope>
    <source>
        <strain evidence="2 3">NCTC12998</strain>
    </source>
</reference>
<protein>
    <submittedName>
        <fullName evidence="2">CRISPR-associated helicase Cas3, subtype I-F/YPEST</fullName>
    </submittedName>
</protein>
<gene>
    <name evidence="2" type="ORF">NCTC12998_06835</name>
</gene>
<dbReference type="EMBL" id="CAADJE010000037">
    <property type="protein sequence ID" value="VFS89962.1"/>
    <property type="molecule type" value="Genomic_DNA"/>
</dbReference>
<dbReference type="Pfam" id="PF21802">
    <property type="entry name" value="Cas3-like_C"/>
    <property type="match status" value="1"/>
</dbReference>
<feature type="domain" description="CRISPR-associated Cas3 subtype I-F/YPEST-like C-terminal" evidence="1">
    <location>
        <begin position="40"/>
        <end position="110"/>
    </location>
</feature>
<evidence type="ECO:0000313" key="3">
    <source>
        <dbReference type="Proteomes" id="UP000345637"/>
    </source>
</evidence>
<dbReference type="Proteomes" id="UP000345637">
    <property type="component" value="Unassembled WGS sequence"/>
</dbReference>
<dbReference type="InterPro" id="IPR048824">
    <property type="entry name" value="Cas3-like_C"/>
</dbReference>
<evidence type="ECO:0000259" key="1">
    <source>
        <dbReference type="Pfam" id="PF21802"/>
    </source>
</evidence>
<accession>A0A485CYV7</accession>
<dbReference type="AlphaFoldDB" id="A0A485CYV7"/>
<proteinExistence type="predicted"/>
<organism evidence="2 3">
    <name type="scientific">Raoultella planticola</name>
    <name type="common">Klebsiella planticola</name>
    <dbReference type="NCBI Taxonomy" id="575"/>
    <lineage>
        <taxon>Bacteria</taxon>
        <taxon>Pseudomonadati</taxon>
        <taxon>Pseudomonadota</taxon>
        <taxon>Gammaproteobacteria</taxon>
        <taxon>Enterobacterales</taxon>
        <taxon>Enterobacteriaceae</taxon>
        <taxon>Klebsiella/Raoultella group</taxon>
        <taxon>Raoultella</taxon>
    </lineage>
</organism>
<name>A0A485CYV7_RAOPL</name>
<evidence type="ECO:0000313" key="2">
    <source>
        <dbReference type="EMBL" id="VFS89962.1"/>
    </source>
</evidence>